<feature type="transmembrane region" description="Helical" evidence="4">
    <location>
        <begin position="29"/>
        <end position="48"/>
    </location>
</feature>
<name>A0AAW5I2U6_9BACT</name>
<dbReference type="EC" id="2.6.1.16" evidence="2"/>
<dbReference type="RefSeq" id="WP_234564369.1">
    <property type="nucleotide sequence ID" value="NZ_JAJTTD010000010.1"/>
</dbReference>
<evidence type="ECO:0000256" key="4">
    <source>
        <dbReference type="SAM" id="Phobius"/>
    </source>
</evidence>
<dbReference type="GO" id="GO:0097367">
    <property type="term" value="F:carbohydrate derivative binding"/>
    <property type="evidence" value="ECO:0007669"/>
    <property type="project" value="InterPro"/>
</dbReference>
<evidence type="ECO:0000313" key="5">
    <source>
        <dbReference type="EMBL" id="MCP9501745.1"/>
    </source>
</evidence>
<dbReference type="GO" id="GO:0006047">
    <property type="term" value="P:UDP-N-acetylglucosamine metabolic process"/>
    <property type="evidence" value="ECO:0007669"/>
    <property type="project" value="TreeGrafter"/>
</dbReference>
<comment type="caution">
    <text evidence="5">The sequence shown here is derived from an EMBL/GenBank/DDBJ whole genome shotgun (WGS) entry which is preliminary data.</text>
</comment>
<dbReference type="InterPro" id="IPR046348">
    <property type="entry name" value="SIS_dom_sf"/>
</dbReference>
<dbReference type="GO" id="GO:0006487">
    <property type="term" value="P:protein N-linked glycosylation"/>
    <property type="evidence" value="ECO:0007669"/>
    <property type="project" value="TreeGrafter"/>
</dbReference>
<dbReference type="Proteomes" id="UP001206014">
    <property type="component" value="Unassembled WGS sequence"/>
</dbReference>
<keyword evidence="4" id="KW-1133">Transmembrane helix</keyword>
<evidence type="ECO:0000256" key="2">
    <source>
        <dbReference type="ARBA" id="ARBA00012916"/>
    </source>
</evidence>
<reference evidence="5" key="1">
    <citation type="submission" date="2022-07" db="EMBL/GenBank/DDBJ databases">
        <title>Prevotella copri.</title>
        <authorList>
            <person name="Yang C."/>
        </authorList>
    </citation>
    <scope>NUCLEOTIDE SEQUENCE</scope>
    <source>
        <strain evidence="5">HF88</strain>
    </source>
</reference>
<dbReference type="AlphaFoldDB" id="A0AAW5I2U6"/>
<dbReference type="SUPFAM" id="SSF53697">
    <property type="entry name" value="SIS domain"/>
    <property type="match status" value="1"/>
</dbReference>
<evidence type="ECO:0000256" key="1">
    <source>
        <dbReference type="ARBA" id="ARBA00001031"/>
    </source>
</evidence>
<proteinExistence type="predicted"/>
<comment type="catalytic activity">
    <reaction evidence="1">
        <text>D-fructose 6-phosphate + L-glutamine = D-glucosamine 6-phosphate + L-glutamate</text>
        <dbReference type="Rhea" id="RHEA:13237"/>
        <dbReference type="ChEBI" id="CHEBI:29985"/>
        <dbReference type="ChEBI" id="CHEBI:58359"/>
        <dbReference type="ChEBI" id="CHEBI:58725"/>
        <dbReference type="ChEBI" id="CHEBI:61527"/>
        <dbReference type="EC" id="2.6.1.16"/>
    </reaction>
</comment>
<keyword evidence="4" id="KW-0472">Membrane</keyword>
<dbReference type="PANTHER" id="PTHR10937">
    <property type="entry name" value="GLUCOSAMINE--FRUCTOSE-6-PHOSPHATE AMINOTRANSFERASE, ISOMERIZING"/>
    <property type="match status" value="1"/>
</dbReference>
<dbReference type="PANTHER" id="PTHR10937:SF0">
    <property type="entry name" value="GLUTAMINE--FRUCTOSE-6-PHOSPHATE TRANSAMINASE (ISOMERIZING)"/>
    <property type="match status" value="1"/>
</dbReference>
<dbReference type="GO" id="GO:0004360">
    <property type="term" value="F:glutamine-fructose-6-phosphate transaminase (isomerizing) activity"/>
    <property type="evidence" value="ECO:0007669"/>
    <property type="project" value="UniProtKB-EC"/>
</dbReference>
<gene>
    <name evidence="5" type="ORF">NND11_09305</name>
</gene>
<keyword evidence="4" id="KW-0812">Transmembrane</keyword>
<dbReference type="EMBL" id="JANDXR010000010">
    <property type="protein sequence ID" value="MCP9501745.1"/>
    <property type="molecule type" value="Genomic_DNA"/>
</dbReference>
<evidence type="ECO:0000313" key="6">
    <source>
        <dbReference type="Proteomes" id="UP001206014"/>
    </source>
</evidence>
<protein>
    <recommendedName>
        <fullName evidence="3">Glutamine--fructose-6-phosphate aminotransferase [isomerizing]</fullName>
        <ecNumber evidence="2">2.6.1.16</ecNumber>
    </recommendedName>
</protein>
<accession>A0AAW5I2U6</accession>
<dbReference type="GO" id="GO:0006002">
    <property type="term" value="P:fructose 6-phosphate metabolic process"/>
    <property type="evidence" value="ECO:0007669"/>
    <property type="project" value="TreeGrafter"/>
</dbReference>
<dbReference type="Gene3D" id="3.40.50.10490">
    <property type="entry name" value="Glucose-6-phosphate isomerase like protein, domain 1"/>
    <property type="match status" value="1"/>
</dbReference>
<evidence type="ECO:0000256" key="3">
    <source>
        <dbReference type="ARBA" id="ARBA00016090"/>
    </source>
</evidence>
<organism evidence="5 6">
    <name type="scientific">Segatella copri</name>
    <dbReference type="NCBI Taxonomy" id="165179"/>
    <lineage>
        <taxon>Bacteria</taxon>
        <taxon>Pseudomonadati</taxon>
        <taxon>Bacteroidota</taxon>
        <taxon>Bacteroidia</taxon>
        <taxon>Bacteroidales</taxon>
        <taxon>Prevotellaceae</taxon>
        <taxon>Segatella</taxon>
    </lineage>
</organism>
<sequence>MNYPVAMEGALKLKEIADNVLEVPRTLNALVSLLSVVPLQLLAYYVAVDKGLDVDMSRNLAKSVTVE</sequence>